<comment type="similarity">
    <text evidence="2 8">Belongs to the Mediator complex subunit 17 family.</text>
</comment>
<proteinExistence type="inferred from homology"/>
<keyword evidence="10" id="KW-1185">Reference proteome</keyword>
<dbReference type="AlphaFoldDB" id="A0A9P6WCZ2"/>
<evidence type="ECO:0000256" key="8">
    <source>
        <dbReference type="RuleBase" id="RU364140"/>
    </source>
</evidence>
<evidence type="ECO:0000256" key="1">
    <source>
        <dbReference type="ARBA" id="ARBA00004123"/>
    </source>
</evidence>
<comment type="caution">
    <text evidence="9">The sequence shown here is derived from an EMBL/GenBank/DDBJ whole genome shotgun (WGS) entry which is preliminary data.</text>
</comment>
<evidence type="ECO:0000256" key="7">
    <source>
        <dbReference type="ARBA" id="ARBA00032014"/>
    </source>
</evidence>
<dbReference type="OrthoDB" id="5319830at2759"/>
<reference evidence="9 10" key="1">
    <citation type="submission" date="2020-11" db="EMBL/GenBank/DDBJ databases">
        <title>Kefir isolates.</title>
        <authorList>
            <person name="Marcisauskas S."/>
            <person name="Kim Y."/>
            <person name="Blasche S."/>
        </authorList>
    </citation>
    <scope>NUCLEOTIDE SEQUENCE [LARGE SCALE GENOMIC DNA]</scope>
    <source>
        <strain evidence="9 10">OG2</strain>
    </source>
</reference>
<dbReference type="Gene3D" id="6.10.250.2620">
    <property type="match status" value="1"/>
</dbReference>
<evidence type="ECO:0000313" key="10">
    <source>
        <dbReference type="Proteomes" id="UP000750334"/>
    </source>
</evidence>
<keyword evidence="8" id="KW-0010">Activator</keyword>
<dbReference type="GO" id="GO:0003712">
    <property type="term" value="F:transcription coregulator activity"/>
    <property type="evidence" value="ECO:0007669"/>
    <property type="project" value="InterPro"/>
</dbReference>
<name>A0A9P6WCZ2_MAUEX</name>
<dbReference type="Pfam" id="PF10156">
    <property type="entry name" value="Med17"/>
    <property type="match status" value="1"/>
</dbReference>
<evidence type="ECO:0000256" key="6">
    <source>
        <dbReference type="ARBA" id="ARBA00023242"/>
    </source>
</evidence>
<evidence type="ECO:0000256" key="2">
    <source>
        <dbReference type="ARBA" id="ARBA00005635"/>
    </source>
</evidence>
<dbReference type="PANTHER" id="PTHR13114">
    <property type="entry name" value="MEDIATOR OF RNA POLYMERASE II TRANSCRIPTION SUBUNIT 17"/>
    <property type="match status" value="1"/>
</dbReference>
<keyword evidence="6 8" id="KW-0539">Nucleus</keyword>
<evidence type="ECO:0000313" key="9">
    <source>
        <dbReference type="EMBL" id="KAG0670638.1"/>
    </source>
</evidence>
<organism evidence="9 10">
    <name type="scientific">Maudiozyma exigua</name>
    <name type="common">Yeast</name>
    <name type="synonym">Kazachstania exigua</name>
    <dbReference type="NCBI Taxonomy" id="34358"/>
    <lineage>
        <taxon>Eukaryota</taxon>
        <taxon>Fungi</taxon>
        <taxon>Dikarya</taxon>
        <taxon>Ascomycota</taxon>
        <taxon>Saccharomycotina</taxon>
        <taxon>Saccharomycetes</taxon>
        <taxon>Saccharomycetales</taxon>
        <taxon>Saccharomycetaceae</taxon>
        <taxon>Maudiozyma</taxon>
    </lineage>
</organism>
<keyword evidence="5 8" id="KW-0804">Transcription</keyword>
<evidence type="ECO:0000256" key="5">
    <source>
        <dbReference type="ARBA" id="ARBA00023163"/>
    </source>
</evidence>
<dbReference type="Proteomes" id="UP000750334">
    <property type="component" value="Unassembled WGS sequence"/>
</dbReference>
<dbReference type="EMBL" id="PUHR01000020">
    <property type="protein sequence ID" value="KAG0670638.1"/>
    <property type="molecule type" value="Genomic_DNA"/>
</dbReference>
<sequence length="668" mass="76074">MSESMTPAQGIDLALDPNLLSLPKPPNQSISPIIFTGTPSNETTQDTETANNTEFNSLVNNPFEIYGNMPLSQLVPLILQQKQLTFAQLSQTKIEQDLHDIDNITTTNISEGETTTTTAVAAAEDIPEIVTEPQQDTAKPVITGANSEALNPITLEKIRGAMIEQINIAMNESSLALETVSLLLSSVRENNAKSSLSPYLKRTVPMGSLNGDNVPIGKDVTNQLRTVQFGIGWKLKSLEESRNILRDTVDSLWTIMSKEHSYWKKISEVITNSDVIFKIRERNSSQRVLGIKYGYEDSGSTYRLDHGIALLRNNEEMNKLELIPFNSGDNKHQLSNNGKNITSPGMRNLGMTTPAGTVAAQNISSIMNDNNGYYSQLPMKYYLRVRIFTKIEYEDDYILSGESSIDPKFHQIGNIRNQIDKFKDIIFEKELMYQLKKECSTLISYGVRIENENKITIELPQEKFEIELIGVHEDEMDNTMNNNTNGRINDKRANLILITLRMLLVVVFKKNLRRRISNSIDSPEELLLIRPILGKLRHSNYKKLLMRIIQENVMNVVKDSTIETINKQETTINQQDRSIKDKHIEQINKDIKSFDSLLRMPITQFNVQLNNKTSNLEIILRTTNYCNAIIVITYYNIVTEKIIFDTSFTEFKEIEEFLHFLINEYVIE</sequence>
<dbReference type="GO" id="GO:0016592">
    <property type="term" value="C:mediator complex"/>
    <property type="evidence" value="ECO:0007669"/>
    <property type="project" value="InterPro"/>
</dbReference>
<gene>
    <name evidence="9" type="primary">SRB4</name>
    <name evidence="8" type="synonym">MED17</name>
    <name evidence="9" type="ORF">C6P45_002014</name>
</gene>
<accession>A0A9P6WCZ2</accession>
<dbReference type="InterPro" id="IPR019313">
    <property type="entry name" value="Mediator_Med17"/>
</dbReference>
<comment type="subunit">
    <text evidence="8">Component of the Mediator complex.</text>
</comment>
<protein>
    <recommendedName>
        <fullName evidence="3 8">Mediator of RNA polymerase II transcription subunit 17</fullName>
    </recommendedName>
    <alternativeName>
        <fullName evidence="7 8">Mediator complex subunit 17</fullName>
    </alternativeName>
</protein>
<dbReference type="PANTHER" id="PTHR13114:SF7">
    <property type="entry name" value="MEDIATOR OF RNA POLYMERASE II TRANSCRIPTION SUBUNIT 17"/>
    <property type="match status" value="1"/>
</dbReference>
<dbReference type="GO" id="GO:0006357">
    <property type="term" value="P:regulation of transcription by RNA polymerase II"/>
    <property type="evidence" value="ECO:0007669"/>
    <property type="project" value="InterPro"/>
</dbReference>
<comment type="function">
    <text evidence="8">Component of the Mediator complex, a coactivator involved in the regulated transcription of nearly all RNA polymerase II-dependent genes. Mediator functions as a bridge to convey information from gene-specific regulatory proteins to the basal RNA polymerase II transcription machinery. Mediator is recruited to promoters by direct interactions with regulatory proteins and serves as a scaffold for the assembly of a functional preinitiation complex with RNA polymerase II and the general transcription factors.</text>
</comment>
<comment type="subcellular location">
    <subcellularLocation>
        <location evidence="1 8">Nucleus</location>
    </subcellularLocation>
</comment>
<evidence type="ECO:0000256" key="3">
    <source>
        <dbReference type="ARBA" id="ARBA00019610"/>
    </source>
</evidence>
<dbReference type="GO" id="GO:0070847">
    <property type="term" value="C:core mediator complex"/>
    <property type="evidence" value="ECO:0007669"/>
    <property type="project" value="TreeGrafter"/>
</dbReference>
<evidence type="ECO:0000256" key="4">
    <source>
        <dbReference type="ARBA" id="ARBA00023015"/>
    </source>
</evidence>
<keyword evidence="4 8" id="KW-0805">Transcription regulation</keyword>